<keyword evidence="3" id="KW-1185">Reference proteome</keyword>
<evidence type="ECO:0000313" key="2">
    <source>
        <dbReference type="EMBL" id="KAF6755990.1"/>
    </source>
</evidence>
<evidence type="ECO:0000313" key="3">
    <source>
        <dbReference type="Proteomes" id="UP000521943"/>
    </source>
</evidence>
<name>A0A8H6M5Y4_9AGAR</name>
<feature type="compositionally biased region" description="Basic residues" evidence="1">
    <location>
        <begin position="139"/>
        <end position="152"/>
    </location>
</feature>
<sequence length="242" mass="27874">MDRLSLRLYDWIRLPCLWCPLAVLQALEVPRSRGLTTPGTSERPRARRARRETTSACLLTLVALLPIRAKRSLTPSRRTFPAPCRARSTCPCPPTACRSSLKFALRSGRRAPRTPQASARSSRLGVSRRSRAFAPSTRTRLRLSQGRRRTRTARPPLGGTAVPRARPSCRRLGFGMMMMRVYMGCRRRLWTSRRPCPCRLPSFRSCCLKRFPSRLLRSPACRRRRVPCPRALRARAWIRRRR</sequence>
<dbReference type="AlphaFoldDB" id="A0A8H6M5Y4"/>
<dbReference type="EMBL" id="JACGCI010000028">
    <property type="protein sequence ID" value="KAF6755990.1"/>
    <property type="molecule type" value="Genomic_DNA"/>
</dbReference>
<evidence type="ECO:0000256" key="1">
    <source>
        <dbReference type="SAM" id="MobiDB-lite"/>
    </source>
</evidence>
<gene>
    <name evidence="2" type="ORF">DFP72DRAFT_306654</name>
</gene>
<dbReference type="Proteomes" id="UP000521943">
    <property type="component" value="Unassembled WGS sequence"/>
</dbReference>
<proteinExistence type="predicted"/>
<comment type="caution">
    <text evidence="2">The sequence shown here is derived from an EMBL/GenBank/DDBJ whole genome shotgun (WGS) entry which is preliminary data.</text>
</comment>
<reference evidence="2 3" key="1">
    <citation type="submission" date="2020-07" db="EMBL/GenBank/DDBJ databases">
        <title>Comparative genomics of pyrophilous fungi reveals a link between fire events and developmental genes.</title>
        <authorList>
            <consortium name="DOE Joint Genome Institute"/>
            <person name="Steindorff A.S."/>
            <person name="Carver A."/>
            <person name="Calhoun S."/>
            <person name="Stillman K."/>
            <person name="Liu H."/>
            <person name="Lipzen A."/>
            <person name="Pangilinan J."/>
            <person name="Labutti K."/>
            <person name="Bruns T.D."/>
            <person name="Grigoriev I.V."/>
        </authorList>
    </citation>
    <scope>NUCLEOTIDE SEQUENCE [LARGE SCALE GENOMIC DNA]</scope>
    <source>
        <strain evidence="2 3">CBS 144469</strain>
    </source>
</reference>
<protein>
    <submittedName>
        <fullName evidence="2">Uncharacterized protein</fullName>
    </submittedName>
</protein>
<feature type="region of interest" description="Disordered" evidence="1">
    <location>
        <begin position="33"/>
        <end position="52"/>
    </location>
</feature>
<accession>A0A8H6M5Y4</accession>
<organism evidence="2 3">
    <name type="scientific">Ephemerocybe angulata</name>
    <dbReference type="NCBI Taxonomy" id="980116"/>
    <lineage>
        <taxon>Eukaryota</taxon>
        <taxon>Fungi</taxon>
        <taxon>Dikarya</taxon>
        <taxon>Basidiomycota</taxon>
        <taxon>Agaricomycotina</taxon>
        <taxon>Agaricomycetes</taxon>
        <taxon>Agaricomycetidae</taxon>
        <taxon>Agaricales</taxon>
        <taxon>Agaricineae</taxon>
        <taxon>Psathyrellaceae</taxon>
        <taxon>Ephemerocybe</taxon>
    </lineage>
</organism>
<feature type="region of interest" description="Disordered" evidence="1">
    <location>
        <begin position="107"/>
        <end position="164"/>
    </location>
</feature>